<name>A0ACC6L3M3_9SPHI</name>
<reference evidence="1" key="1">
    <citation type="submission" date="2023-07" db="EMBL/GenBank/DDBJ databases">
        <title>Sorghum-associated microbial communities from plants grown in Nebraska, USA.</title>
        <authorList>
            <person name="Schachtman D."/>
        </authorList>
    </citation>
    <scope>NUCLEOTIDE SEQUENCE</scope>
    <source>
        <strain evidence="1">2697</strain>
    </source>
</reference>
<dbReference type="Proteomes" id="UP001246858">
    <property type="component" value="Unassembled WGS sequence"/>
</dbReference>
<organism evidence="1 2">
    <name type="scientific">Pedobacter africanus</name>
    <dbReference type="NCBI Taxonomy" id="151894"/>
    <lineage>
        <taxon>Bacteria</taxon>
        <taxon>Pseudomonadati</taxon>
        <taxon>Bacteroidota</taxon>
        <taxon>Sphingobacteriia</taxon>
        <taxon>Sphingobacteriales</taxon>
        <taxon>Sphingobacteriaceae</taxon>
        <taxon>Pedobacter</taxon>
    </lineage>
</organism>
<comment type="caution">
    <text evidence="1">The sequence shown here is derived from an EMBL/GenBank/DDBJ whole genome shotgun (WGS) entry which is preliminary data.</text>
</comment>
<accession>A0ACC6L3M3</accession>
<protein>
    <submittedName>
        <fullName evidence="1">Uncharacterized protein</fullName>
    </submittedName>
</protein>
<dbReference type="EMBL" id="JAVDTF010000005">
    <property type="protein sequence ID" value="MDR6785978.1"/>
    <property type="molecule type" value="Genomic_DNA"/>
</dbReference>
<sequence length="434" mass="48593">MKKFISLIGFLCFFMVESIAGVSISQFAIRSGYTSGDKLVVSAGQPTTFIVDAVLIQSGNMSNTARVTVVYQENNIDTELSQELLNYDWSTGSGIWQPTITATLPAGKTTGRIYLKLQTWDGSNQGPTSYSNVSYGIDTGSGPVTPGPGGGVIGVPPPFEAPVTGAVPLYEYVSGNVSHLSVTYYSSLPNFTYNGVFGYVFTSAVSGTVPLYRFVNRTNGNHFYSTNDNDGFIPGYSTHGIVCYVYSSQVSKSLPVYGHHTLIAGLHVYRYSNSPGTFWGYSFEDEYFYLLQNKQPTTYPLPEEDCAELYQYYSDDLGDHYYTTVKKDYGLGFQFERVLGYVHTIQKPGTVPLYVYYSARDEDHFYTRVKQDYDSYRYEGIVGYVYASSGTPGTAAVHRYYNDSGTDHYYSMLYEIPQYYVYEGVEFYMLTYNH</sequence>
<evidence type="ECO:0000313" key="2">
    <source>
        <dbReference type="Proteomes" id="UP001246858"/>
    </source>
</evidence>
<keyword evidence="2" id="KW-1185">Reference proteome</keyword>
<proteinExistence type="predicted"/>
<evidence type="ECO:0000313" key="1">
    <source>
        <dbReference type="EMBL" id="MDR6785978.1"/>
    </source>
</evidence>
<gene>
    <name evidence="1" type="ORF">J2X78_004570</name>
</gene>